<dbReference type="InterPro" id="IPR011043">
    <property type="entry name" value="Gal_Oxase/kelch_b-propeller"/>
</dbReference>
<dbReference type="SUPFAM" id="SSF50965">
    <property type="entry name" value="Galactose oxidase, central domain"/>
    <property type="match status" value="1"/>
</dbReference>
<sequence length="305" mass="33965">MAPTCITFRLTVDPTSAEITAATMVVGPSQLELGYKSVRSCLVGGYNHTIQVSITSGMTEHALRSTTKPLEVRVFYPDTGHSRQIVNIGGGNWPEPRYCGSVGVVGGTLVVVSGFSYSDETDRSRPDGTPIHDMWCLDIQSRDPNETWRRQSIPFDAMWGFRNLTPAAAPVMVSSVGDSLMSLYSKQAYHLSFTGQIRQEAITYVGKVPPHISTTTIQVDIGLYICMFKTERYTRPTDEANQWRHLVFMYDRVSGDAILCESLPFPEEVTCACMPNPTTMIVVQEERLLLVELDPELFNTYTDVD</sequence>
<protein>
    <submittedName>
        <fullName evidence="1">Uncharacterized protein</fullName>
    </submittedName>
</protein>
<evidence type="ECO:0000313" key="2">
    <source>
        <dbReference type="Proteomes" id="UP000265618"/>
    </source>
</evidence>
<dbReference type="EMBL" id="BDIP01004319">
    <property type="protein sequence ID" value="GCA63633.1"/>
    <property type="molecule type" value="Genomic_DNA"/>
</dbReference>
<name>A0A391NZ81_9EUKA</name>
<gene>
    <name evidence="1" type="ORF">KIPB_011025</name>
</gene>
<keyword evidence="2" id="KW-1185">Reference proteome</keyword>
<accession>A0A391NZ81</accession>
<reference evidence="1 2" key="1">
    <citation type="journal article" date="2018" name="PLoS ONE">
        <title>The draft genome of Kipferlia bialata reveals reductive genome evolution in fornicate parasites.</title>
        <authorList>
            <person name="Tanifuji G."/>
            <person name="Takabayashi S."/>
            <person name="Kume K."/>
            <person name="Takagi M."/>
            <person name="Nakayama T."/>
            <person name="Kamikawa R."/>
            <person name="Inagaki Y."/>
            <person name="Hashimoto T."/>
        </authorList>
    </citation>
    <scope>NUCLEOTIDE SEQUENCE [LARGE SCALE GENOMIC DNA]</scope>
    <source>
        <strain evidence="1">NY0173</strain>
    </source>
</reference>
<organism evidence="1 2">
    <name type="scientific">Kipferlia bialata</name>
    <dbReference type="NCBI Taxonomy" id="797122"/>
    <lineage>
        <taxon>Eukaryota</taxon>
        <taxon>Metamonada</taxon>
        <taxon>Carpediemonas-like organisms</taxon>
        <taxon>Kipferlia</taxon>
    </lineage>
</organism>
<evidence type="ECO:0000313" key="1">
    <source>
        <dbReference type="EMBL" id="GCA63633.1"/>
    </source>
</evidence>
<dbReference type="Gene3D" id="2.120.10.80">
    <property type="entry name" value="Kelch-type beta propeller"/>
    <property type="match status" value="1"/>
</dbReference>
<dbReference type="Proteomes" id="UP000265618">
    <property type="component" value="Unassembled WGS sequence"/>
</dbReference>
<dbReference type="AlphaFoldDB" id="A0A391NZ81"/>
<comment type="caution">
    <text evidence="1">The sequence shown here is derived from an EMBL/GenBank/DDBJ whole genome shotgun (WGS) entry which is preliminary data.</text>
</comment>
<dbReference type="InterPro" id="IPR015915">
    <property type="entry name" value="Kelch-typ_b-propeller"/>
</dbReference>
<proteinExistence type="predicted"/>